<feature type="compositionally biased region" description="Low complexity" evidence="1">
    <location>
        <begin position="17"/>
        <end position="34"/>
    </location>
</feature>
<dbReference type="RefSeq" id="XP_067925867.1">
    <property type="nucleotide sequence ID" value="XM_068062156.1"/>
</dbReference>
<feature type="transmembrane region" description="Helical" evidence="2">
    <location>
        <begin position="140"/>
        <end position="162"/>
    </location>
</feature>
<dbReference type="AlphaFoldDB" id="A0A2C6LAU2"/>
<comment type="caution">
    <text evidence="3">The sequence shown here is derived from an EMBL/GenBank/DDBJ whole genome shotgun (WGS) entry which is preliminary data.</text>
</comment>
<accession>A0A2C6LAU2</accession>
<organism evidence="3 4">
    <name type="scientific">Cystoisospora suis</name>
    <dbReference type="NCBI Taxonomy" id="483139"/>
    <lineage>
        <taxon>Eukaryota</taxon>
        <taxon>Sar</taxon>
        <taxon>Alveolata</taxon>
        <taxon>Apicomplexa</taxon>
        <taxon>Conoidasida</taxon>
        <taxon>Coccidia</taxon>
        <taxon>Eucoccidiorida</taxon>
        <taxon>Eimeriorina</taxon>
        <taxon>Sarcocystidae</taxon>
        <taxon>Cystoisospora</taxon>
    </lineage>
</organism>
<reference evidence="3 4" key="1">
    <citation type="journal article" date="2017" name="Int. J. Parasitol.">
        <title>The genome of the protozoan parasite Cystoisospora suis and a reverse vaccinology approach to identify vaccine candidates.</title>
        <authorList>
            <person name="Palmieri N."/>
            <person name="Shrestha A."/>
            <person name="Ruttkowski B."/>
            <person name="Beck T."/>
            <person name="Vogl C."/>
            <person name="Tomley F."/>
            <person name="Blake D.P."/>
            <person name="Joachim A."/>
        </authorList>
    </citation>
    <scope>NUCLEOTIDE SEQUENCE [LARGE SCALE GENOMIC DNA]</scope>
    <source>
        <strain evidence="3 4">Wien I</strain>
    </source>
</reference>
<keyword evidence="2" id="KW-0472">Membrane</keyword>
<dbReference type="EMBL" id="MIGC01000811">
    <property type="protein sequence ID" value="PHJ24194.1"/>
    <property type="molecule type" value="Genomic_DNA"/>
</dbReference>
<evidence type="ECO:0000313" key="3">
    <source>
        <dbReference type="EMBL" id="PHJ24194.1"/>
    </source>
</evidence>
<evidence type="ECO:0000256" key="1">
    <source>
        <dbReference type="SAM" id="MobiDB-lite"/>
    </source>
</evidence>
<gene>
    <name evidence="3" type="ORF">CSUI_001953</name>
</gene>
<sequence length="376" mass="42124">MRKQERPAEKAGGDYLLPSVSPSSFLSPSSPSRPFGRPVKTAWLPSFLWRRLSPFSLFFKSLPSGLSTNRTIEKSASHGARLLSSTACSSVDETKNNTFSRKPSRAFFSSSSSSHQSRIPSHSSPVLPLRFSRFFWPLRFLPLFLFFLLGCFAAIATLVYFLTLPSRVPPLLTSSSLPFIVSRPPGETRGEKDVHHIAQQKRVSSGAGAGELVSYFLPFDDPPFGVPRERPSSAILSHGSYSLSSFSKDDLETATADYLSTVNSSVPNERLEREENQRVGKHQQSNTVKKEFLTAHLLHPLYASPPRRLYSSTTIQVGPPADYSGFSFEDLWSAFKSSPQEYFLLLWFLACFFMFCLFCSWLCRQRSFQKAVLVSP</sequence>
<feature type="region of interest" description="Disordered" evidence="1">
    <location>
        <begin position="1"/>
        <end position="34"/>
    </location>
</feature>
<proteinExistence type="predicted"/>
<evidence type="ECO:0000256" key="2">
    <source>
        <dbReference type="SAM" id="Phobius"/>
    </source>
</evidence>
<dbReference type="VEuPathDB" id="ToxoDB:CSUI_001953"/>
<keyword evidence="2" id="KW-1133">Transmembrane helix</keyword>
<keyword evidence="4" id="KW-1185">Reference proteome</keyword>
<feature type="transmembrane region" description="Helical" evidence="2">
    <location>
        <begin position="342"/>
        <end position="363"/>
    </location>
</feature>
<feature type="compositionally biased region" description="Basic and acidic residues" evidence="1">
    <location>
        <begin position="1"/>
        <end position="12"/>
    </location>
</feature>
<dbReference type="OrthoDB" id="333749at2759"/>
<evidence type="ECO:0000313" key="4">
    <source>
        <dbReference type="Proteomes" id="UP000221165"/>
    </source>
</evidence>
<keyword evidence="2 3" id="KW-0812">Transmembrane</keyword>
<protein>
    <submittedName>
        <fullName evidence="3">Transmembrane protein</fullName>
    </submittedName>
</protein>
<dbReference type="GeneID" id="94425367"/>
<dbReference type="Proteomes" id="UP000221165">
    <property type="component" value="Unassembled WGS sequence"/>
</dbReference>
<name>A0A2C6LAU2_9APIC</name>